<reference evidence="4 5" key="1">
    <citation type="submission" date="2016-09" db="EMBL/GenBank/DDBJ databases">
        <title>Extensive genetic diversity and differential bi-allelic expression allows diatom success in the polar Southern Ocean.</title>
        <authorList>
            <consortium name="DOE Joint Genome Institute"/>
            <person name="Mock T."/>
            <person name="Otillar R.P."/>
            <person name="Strauss J."/>
            <person name="Dupont C."/>
            <person name="Frickenhaus S."/>
            <person name="Maumus F."/>
            <person name="Mcmullan M."/>
            <person name="Sanges R."/>
            <person name="Schmutz J."/>
            <person name="Toseland A."/>
            <person name="Valas R."/>
            <person name="Veluchamy A."/>
            <person name="Ward B.J."/>
            <person name="Allen A."/>
            <person name="Barry K."/>
            <person name="Falciatore A."/>
            <person name="Ferrante M."/>
            <person name="Fortunato A.E."/>
            <person name="Gloeckner G."/>
            <person name="Gruber A."/>
            <person name="Hipkin R."/>
            <person name="Janech M."/>
            <person name="Kroth P."/>
            <person name="Leese F."/>
            <person name="Lindquist E."/>
            <person name="Lyon B.R."/>
            <person name="Martin J."/>
            <person name="Mayer C."/>
            <person name="Parker M."/>
            <person name="Quesneville H."/>
            <person name="Raymond J."/>
            <person name="Uhlig C."/>
            <person name="Valentin K.U."/>
            <person name="Worden A.Z."/>
            <person name="Armbrust E.V."/>
            <person name="Bowler C."/>
            <person name="Green B."/>
            <person name="Moulton V."/>
            <person name="Van Oosterhout C."/>
            <person name="Grigoriev I."/>
        </authorList>
    </citation>
    <scope>NUCLEOTIDE SEQUENCE [LARGE SCALE GENOMIC DNA]</scope>
    <source>
        <strain evidence="4 5">CCMP1102</strain>
    </source>
</reference>
<keyword evidence="2" id="KW-0560">Oxidoreductase</keyword>
<dbReference type="Gene3D" id="1.10.1040.10">
    <property type="entry name" value="N-(1-d-carboxylethyl)-l-norvaline Dehydrogenase, domain 2"/>
    <property type="match status" value="1"/>
</dbReference>
<keyword evidence="5" id="KW-1185">Reference proteome</keyword>
<dbReference type="InterPro" id="IPR013328">
    <property type="entry name" value="6PGD_dom2"/>
</dbReference>
<dbReference type="OrthoDB" id="46571at2759"/>
<gene>
    <name evidence="4" type="ORF">FRACYDRAFT_184794</name>
</gene>
<organism evidence="4 5">
    <name type="scientific">Fragilariopsis cylindrus CCMP1102</name>
    <dbReference type="NCBI Taxonomy" id="635003"/>
    <lineage>
        <taxon>Eukaryota</taxon>
        <taxon>Sar</taxon>
        <taxon>Stramenopiles</taxon>
        <taxon>Ochrophyta</taxon>
        <taxon>Bacillariophyta</taxon>
        <taxon>Bacillariophyceae</taxon>
        <taxon>Bacillariophycidae</taxon>
        <taxon>Bacillariales</taxon>
        <taxon>Bacillariaceae</taxon>
        <taxon>Fragilariopsis</taxon>
    </lineage>
</organism>
<dbReference type="GO" id="GO:0005737">
    <property type="term" value="C:cytoplasm"/>
    <property type="evidence" value="ECO:0007669"/>
    <property type="project" value="TreeGrafter"/>
</dbReference>
<evidence type="ECO:0000313" key="4">
    <source>
        <dbReference type="EMBL" id="OEU17670.1"/>
    </source>
</evidence>
<name>A0A1E7FHL7_9STRA</name>
<dbReference type="AlphaFoldDB" id="A0A1E7FHL7"/>
<dbReference type="GO" id="GO:0008677">
    <property type="term" value="F:2-dehydropantoate 2-reductase activity"/>
    <property type="evidence" value="ECO:0007669"/>
    <property type="project" value="TreeGrafter"/>
</dbReference>
<dbReference type="InterPro" id="IPR008927">
    <property type="entry name" value="6-PGluconate_DH-like_C_sf"/>
</dbReference>
<keyword evidence="1" id="KW-0521">NADP</keyword>
<proteinExistence type="predicted"/>
<evidence type="ECO:0000313" key="5">
    <source>
        <dbReference type="Proteomes" id="UP000095751"/>
    </source>
</evidence>
<dbReference type="InParanoid" id="A0A1E7FHL7"/>
<dbReference type="GO" id="GO:0050661">
    <property type="term" value="F:NADP binding"/>
    <property type="evidence" value="ECO:0007669"/>
    <property type="project" value="TreeGrafter"/>
</dbReference>
<sequence length="127" mass="14403">MIVILWNKLAANCVINPLTSLFCCTNGELLLEPSFLEMQENILMEVANVAADEMRKFVTQCILDTRDNKSSMYQDIMKGQHTEIKHLNGYVVRKGKEMGICCPHNEDLYQRILELQNQSSSSSSLSS</sequence>
<accession>A0A1E7FHL7</accession>
<dbReference type="KEGG" id="fcy:FRACYDRAFT_184794"/>
<dbReference type="SUPFAM" id="SSF48179">
    <property type="entry name" value="6-phosphogluconate dehydrogenase C-terminal domain-like"/>
    <property type="match status" value="1"/>
</dbReference>
<dbReference type="EMBL" id="KV784357">
    <property type="protein sequence ID" value="OEU17670.1"/>
    <property type="molecule type" value="Genomic_DNA"/>
</dbReference>
<dbReference type="PANTHER" id="PTHR43765">
    <property type="entry name" value="2-DEHYDROPANTOATE 2-REDUCTASE-RELATED"/>
    <property type="match status" value="1"/>
</dbReference>
<evidence type="ECO:0000259" key="3">
    <source>
        <dbReference type="Pfam" id="PF08546"/>
    </source>
</evidence>
<dbReference type="Proteomes" id="UP000095751">
    <property type="component" value="Unassembled WGS sequence"/>
</dbReference>
<dbReference type="PANTHER" id="PTHR43765:SF2">
    <property type="entry name" value="2-DEHYDROPANTOATE 2-REDUCTASE"/>
    <property type="match status" value="1"/>
</dbReference>
<protein>
    <submittedName>
        <fullName evidence="4">Ketopantoate reductase</fullName>
    </submittedName>
</protein>
<evidence type="ECO:0000256" key="2">
    <source>
        <dbReference type="ARBA" id="ARBA00023002"/>
    </source>
</evidence>
<feature type="domain" description="Ketopantoate reductase C-terminal" evidence="3">
    <location>
        <begin position="4"/>
        <end position="113"/>
    </location>
</feature>
<dbReference type="InterPro" id="IPR050838">
    <property type="entry name" value="Ketopantoate_reductase"/>
</dbReference>
<dbReference type="Pfam" id="PF08546">
    <property type="entry name" value="ApbA_C"/>
    <property type="match status" value="1"/>
</dbReference>
<evidence type="ECO:0000256" key="1">
    <source>
        <dbReference type="ARBA" id="ARBA00022857"/>
    </source>
</evidence>
<dbReference type="InterPro" id="IPR013752">
    <property type="entry name" value="KPA_reductase"/>
</dbReference>